<evidence type="ECO:0000256" key="2">
    <source>
        <dbReference type="ARBA" id="ARBA00022448"/>
    </source>
</evidence>
<dbReference type="Gene3D" id="2.60.40.1120">
    <property type="entry name" value="Carboxypeptidase-like, regulatory domain"/>
    <property type="match status" value="1"/>
</dbReference>
<keyword evidence="3 8" id="KW-1134">Transmembrane beta strand</keyword>
<dbReference type="GO" id="GO:0044718">
    <property type="term" value="P:siderophore transmembrane transport"/>
    <property type="evidence" value="ECO:0007669"/>
    <property type="project" value="TreeGrafter"/>
</dbReference>
<dbReference type="Pfam" id="PF13715">
    <property type="entry name" value="CarbopepD_reg_2"/>
    <property type="match status" value="1"/>
</dbReference>
<dbReference type="PANTHER" id="PTHR30069">
    <property type="entry name" value="TONB-DEPENDENT OUTER MEMBRANE RECEPTOR"/>
    <property type="match status" value="1"/>
</dbReference>
<evidence type="ECO:0000313" key="12">
    <source>
        <dbReference type="Proteomes" id="UP000270856"/>
    </source>
</evidence>
<proteinExistence type="inferred from homology"/>
<keyword evidence="4 8" id="KW-0812">Transmembrane</keyword>
<dbReference type="Pfam" id="PF07715">
    <property type="entry name" value="Plug"/>
    <property type="match status" value="1"/>
</dbReference>
<dbReference type="InterPro" id="IPR039426">
    <property type="entry name" value="TonB-dep_rcpt-like"/>
</dbReference>
<keyword evidence="6 8" id="KW-0472">Membrane</keyword>
<dbReference type="OrthoDB" id="9768177at2"/>
<dbReference type="InterPro" id="IPR037066">
    <property type="entry name" value="Plug_dom_sf"/>
</dbReference>
<dbReference type="Gene3D" id="2.170.130.10">
    <property type="entry name" value="TonB-dependent receptor, plug domain"/>
    <property type="match status" value="1"/>
</dbReference>
<dbReference type="Proteomes" id="UP000270856">
    <property type="component" value="Unassembled WGS sequence"/>
</dbReference>
<name>A0A3N4NUU2_9FLAO</name>
<dbReference type="SUPFAM" id="SSF56935">
    <property type="entry name" value="Porins"/>
    <property type="match status" value="1"/>
</dbReference>
<dbReference type="GO" id="GO:0009279">
    <property type="term" value="C:cell outer membrane"/>
    <property type="evidence" value="ECO:0007669"/>
    <property type="project" value="UniProtKB-SubCell"/>
</dbReference>
<sequence>MKTKFSGFLTLLLALAVQLTFAQQKTISGTVTDETGPLPGVTILIKGTAIGTETDFDGNYSISANTGDVLVFSFVGMKTVEKKVGNATTINLIMESDNLLEEVVVVGYGAGKKLGSIVGSVVQVSSESIKEKPSANVLDALQGKVPGLQIFSSSGEPSATQSIRLHGVGSLGSSSTPLFVIDGIPVSDGSLVSLNSNDFESVTVLKDASATSIYGSRAANGVVYITTKKGKRNQEATITISSQYGVSNMANTDFFESVMNRDEFLDFMEGAGYYDAGTIDYINTTFPDTDTKWWETYYKKNQPTLQMDVSVNGGGEKTSYYVSGGFYDQQGLAYQSDFKRYTLRSNIDTKVSDWFQMGLNVGLGYDDRQSNPSGSNSTNRGLALLAQPFYSPVDEDGNPYMDGTIPGWGRYHPAYREKVYPANYSRLNITPSGYIQINPIKNVTFKSQMGIEFYDVRESSQRLPSFVGSLGNGSAYEDFERNITQTITNTLEYSFNINDIHDFTVLAGQEYVKNEYENFSASSNGHNDDRLLLLSAGPDNRDVSQYKSEYVFNSYFGRFDYSFDNKYFLDVTVRRDGSSRFGENNKYANFWSAGLMWRLKSENFLKDVSWLDNLNLKVSTGTSGNAAIGNYNSLATVGTNQYNTSTGWNISAPGNTDLSWENQRKTTFAVNTSFFDRVRLDVEYYIRTTEDMLVSVPYPYTSGFANITSNVGSLENKGIDVALDFDIVKGSDYYVTPYVSLNYNENKVTELFQGRDYWIIPNTGVAWAVGKPVSLFYPVFSHIDSQTGVPYWYVPNADPDKVVEPNFDPNNVTSDFNTAALQQSTGKDRYPPLNGGFGLSAGYKGFFLTADFAFSQGKYLINNDRYFFENPTVFTGFNTSKRSADYWQNPGDETLFPSLDYQFTQFDSRLIEDASFVRLKTLQFGYNVPEKFLKNQSFLKSLRLYVIGRNLLTWTEYLGPDPEVDSNLALGTNPNTKQVSFGVEIKL</sequence>
<comment type="caution">
    <text evidence="11">The sequence shown here is derived from an EMBL/GenBank/DDBJ whole genome shotgun (WGS) entry which is preliminary data.</text>
</comment>
<gene>
    <name evidence="11" type="ORF">EGM88_02390</name>
</gene>
<dbReference type="RefSeq" id="WP_123896367.1">
    <property type="nucleotide sequence ID" value="NZ_RPFJ01000002.1"/>
</dbReference>
<keyword evidence="12" id="KW-1185">Reference proteome</keyword>
<evidence type="ECO:0000256" key="3">
    <source>
        <dbReference type="ARBA" id="ARBA00022452"/>
    </source>
</evidence>
<feature type="chain" id="PRO_5018104444" evidence="9">
    <location>
        <begin position="23"/>
        <end position="987"/>
    </location>
</feature>
<dbReference type="EMBL" id="RPFJ01000002">
    <property type="protein sequence ID" value="RPE00133.1"/>
    <property type="molecule type" value="Genomic_DNA"/>
</dbReference>
<evidence type="ECO:0000256" key="7">
    <source>
        <dbReference type="ARBA" id="ARBA00023237"/>
    </source>
</evidence>
<feature type="signal peptide" evidence="9">
    <location>
        <begin position="1"/>
        <end position="22"/>
    </location>
</feature>
<evidence type="ECO:0000256" key="9">
    <source>
        <dbReference type="SAM" id="SignalP"/>
    </source>
</evidence>
<dbReference type="InterPro" id="IPR008969">
    <property type="entry name" value="CarboxyPept-like_regulatory"/>
</dbReference>
<dbReference type="NCBIfam" id="TIGR04056">
    <property type="entry name" value="OMP_RagA_SusC"/>
    <property type="match status" value="1"/>
</dbReference>
<keyword evidence="2 8" id="KW-0813">Transport</keyword>
<dbReference type="GO" id="GO:0015344">
    <property type="term" value="F:siderophore uptake transmembrane transporter activity"/>
    <property type="evidence" value="ECO:0007669"/>
    <property type="project" value="TreeGrafter"/>
</dbReference>
<dbReference type="Gene3D" id="2.40.170.20">
    <property type="entry name" value="TonB-dependent receptor, beta-barrel domain"/>
    <property type="match status" value="1"/>
</dbReference>
<organism evidence="11 12">
    <name type="scientific">Aureibaculum marinum</name>
    <dbReference type="NCBI Taxonomy" id="2487930"/>
    <lineage>
        <taxon>Bacteria</taxon>
        <taxon>Pseudomonadati</taxon>
        <taxon>Bacteroidota</taxon>
        <taxon>Flavobacteriia</taxon>
        <taxon>Flavobacteriales</taxon>
        <taxon>Flavobacteriaceae</taxon>
        <taxon>Aureibaculum</taxon>
    </lineage>
</organism>
<evidence type="ECO:0000256" key="8">
    <source>
        <dbReference type="PROSITE-ProRule" id="PRU01360"/>
    </source>
</evidence>
<dbReference type="InterPro" id="IPR012910">
    <property type="entry name" value="Plug_dom"/>
</dbReference>
<feature type="domain" description="TonB-dependent receptor plug" evidence="10">
    <location>
        <begin position="117"/>
        <end position="222"/>
    </location>
</feature>
<dbReference type="NCBIfam" id="TIGR04057">
    <property type="entry name" value="SusC_RagA_signa"/>
    <property type="match status" value="1"/>
</dbReference>
<dbReference type="InterPro" id="IPR023996">
    <property type="entry name" value="TonB-dep_OMP_SusC/RagA"/>
</dbReference>
<dbReference type="AlphaFoldDB" id="A0A3N4NUU2"/>
<protein>
    <submittedName>
        <fullName evidence="11">TonB-dependent receptor</fullName>
    </submittedName>
</protein>
<keyword evidence="5 9" id="KW-0732">Signal</keyword>
<comment type="subcellular location">
    <subcellularLocation>
        <location evidence="1 8">Cell outer membrane</location>
        <topology evidence="1 8">Multi-pass membrane protein</topology>
    </subcellularLocation>
</comment>
<keyword evidence="7 8" id="KW-0998">Cell outer membrane</keyword>
<dbReference type="InterPro" id="IPR023997">
    <property type="entry name" value="TonB-dep_OMP_SusC/RagA_CS"/>
</dbReference>
<evidence type="ECO:0000256" key="1">
    <source>
        <dbReference type="ARBA" id="ARBA00004571"/>
    </source>
</evidence>
<evidence type="ECO:0000256" key="4">
    <source>
        <dbReference type="ARBA" id="ARBA00022692"/>
    </source>
</evidence>
<dbReference type="PROSITE" id="PS52016">
    <property type="entry name" value="TONB_DEPENDENT_REC_3"/>
    <property type="match status" value="1"/>
</dbReference>
<dbReference type="InterPro" id="IPR036942">
    <property type="entry name" value="Beta-barrel_TonB_sf"/>
</dbReference>
<comment type="similarity">
    <text evidence="8">Belongs to the TonB-dependent receptor family.</text>
</comment>
<evidence type="ECO:0000256" key="5">
    <source>
        <dbReference type="ARBA" id="ARBA00022729"/>
    </source>
</evidence>
<evidence type="ECO:0000259" key="10">
    <source>
        <dbReference type="Pfam" id="PF07715"/>
    </source>
</evidence>
<evidence type="ECO:0000313" key="11">
    <source>
        <dbReference type="EMBL" id="RPE00133.1"/>
    </source>
</evidence>
<accession>A0A3N4NUU2</accession>
<dbReference type="SUPFAM" id="SSF49464">
    <property type="entry name" value="Carboxypeptidase regulatory domain-like"/>
    <property type="match status" value="1"/>
</dbReference>
<keyword evidence="11" id="KW-0675">Receptor</keyword>
<evidence type="ECO:0000256" key="6">
    <source>
        <dbReference type="ARBA" id="ARBA00023136"/>
    </source>
</evidence>
<dbReference type="PANTHER" id="PTHR30069:SF29">
    <property type="entry name" value="HEMOGLOBIN AND HEMOGLOBIN-HAPTOGLOBIN-BINDING PROTEIN 1-RELATED"/>
    <property type="match status" value="1"/>
</dbReference>
<reference evidence="11 12" key="1">
    <citation type="submission" date="2018-11" db="EMBL/GenBank/DDBJ databases">
        <title>Aureibaculum marinum gen. nov., sp. nov., a member of the family Flavobacteriaceae isolated from the Bohai Sea.</title>
        <authorList>
            <person name="Ji X."/>
        </authorList>
    </citation>
    <scope>NUCLEOTIDE SEQUENCE [LARGE SCALE GENOMIC DNA]</scope>
    <source>
        <strain evidence="11 12">BH-SD17</strain>
    </source>
</reference>